<gene>
    <name evidence="1" type="ORF">COD19_11315</name>
</gene>
<reference evidence="1 2" key="1">
    <citation type="submission" date="2017-09" db="EMBL/GenBank/DDBJ databases">
        <title>Large-scale bioinformatics analysis of Bacillus genomes uncovers conserved roles of natural products in bacterial physiology.</title>
        <authorList>
            <consortium name="Agbiome Team Llc"/>
            <person name="Bleich R.M."/>
            <person name="Grubbs K.J."/>
            <person name="Santa Maria K.C."/>
            <person name="Allen S.E."/>
            <person name="Farag S."/>
            <person name="Shank E.A."/>
            <person name="Bowers A."/>
        </authorList>
    </citation>
    <scope>NUCLEOTIDE SEQUENCE [LARGE SCALE GENOMIC DNA]</scope>
    <source>
        <strain evidence="1 2">AFS040105</strain>
    </source>
</reference>
<dbReference type="SUPFAM" id="SSF56973">
    <property type="entry name" value="Aerolisin/ETX pore-forming domain"/>
    <property type="match status" value="1"/>
</dbReference>
<dbReference type="InterPro" id="IPR004991">
    <property type="entry name" value="Aerolysin-like"/>
</dbReference>
<organism evidence="1 2">
    <name type="scientific">Bacillus cereus</name>
    <dbReference type="NCBI Taxonomy" id="1396"/>
    <lineage>
        <taxon>Bacteria</taxon>
        <taxon>Bacillati</taxon>
        <taxon>Bacillota</taxon>
        <taxon>Bacilli</taxon>
        <taxon>Bacillales</taxon>
        <taxon>Bacillaceae</taxon>
        <taxon>Bacillus</taxon>
        <taxon>Bacillus cereus group</taxon>
    </lineage>
</organism>
<comment type="caution">
    <text evidence="1">The sequence shown here is derived from an EMBL/GenBank/DDBJ whole genome shotgun (WGS) entry which is preliminary data.</text>
</comment>
<protein>
    <submittedName>
        <fullName evidence="1">Uncharacterized protein</fullName>
    </submittedName>
</protein>
<dbReference type="CDD" id="cd20223">
    <property type="entry name" value="PFM_epsilon-toxin-like"/>
    <property type="match status" value="1"/>
</dbReference>
<dbReference type="RefSeq" id="WP_098882627.1">
    <property type="nucleotide sequence ID" value="NZ_NUMG01000010.1"/>
</dbReference>
<dbReference type="Gene3D" id="2.170.15.10">
    <property type="entry name" value="Proaerolysin, chain A, domain 3"/>
    <property type="match status" value="1"/>
</dbReference>
<name>A0A2C1LZ10_BACCE</name>
<dbReference type="Pfam" id="PF03318">
    <property type="entry name" value="ETX_MTX2"/>
    <property type="match status" value="1"/>
</dbReference>
<dbReference type="EMBL" id="NUMG01000010">
    <property type="protein sequence ID" value="PGU02891.1"/>
    <property type="molecule type" value="Genomic_DNA"/>
</dbReference>
<sequence length="231" mass="25944">MILFHDIIELLSYRNDTPLTQKQFTTEKQMKRVDTVTATNQYGFKLGFESTTEFKVDALVASAKQSFKASAEFNFSHTDTNTVTNEETVIFKAQEVLAAAGGTTNYFTRVGKAKFSGAFQTDAALAELKLKLPIIKKSGNAHDVVHTEEVTLTAKDIYTLFKNVPYIPLPAYLSFDDNGKKVLVKNVTFDYTGEMGYSTAVQAEFIPFDQNEPKQTMSYEKYETKTQDKSL</sequence>
<dbReference type="AlphaFoldDB" id="A0A2C1LZ10"/>
<dbReference type="Proteomes" id="UP000225766">
    <property type="component" value="Unassembled WGS sequence"/>
</dbReference>
<accession>A0A2C1LZ10</accession>
<proteinExistence type="predicted"/>
<evidence type="ECO:0000313" key="1">
    <source>
        <dbReference type="EMBL" id="PGU02891.1"/>
    </source>
</evidence>
<evidence type="ECO:0000313" key="2">
    <source>
        <dbReference type="Proteomes" id="UP000225766"/>
    </source>
</evidence>